<name>A0A9J6P1X8_9CLOT</name>
<gene>
    <name evidence="7" type="primary">cbiT</name>
    <name evidence="7" type="ORF">KDK92_12475</name>
</gene>
<evidence type="ECO:0000313" key="8">
    <source>
        <dbReference type="Proteomes" id="UP001056429"/>
    </source>
</evidence>
<evidence type="ECO:0000259" key="6">
    <source>
        <dbReference type="Pfam" id="PF13847"/>
    </source>
</evidence>
<evidence type="ECO:0000313" key="7">
    <source>
        <dbReference type="EMBL" id="MCM1990539.1"/>
    </source>
</evidence>
<dbReference type="GO" id="GO:0009236">
    <property type="term" value="P:cobalamin biosynthetic process"/>
    <property type="evidence" value="ECO:0007669"/>
    <property type="project" value="UniProtKB-KW"/>
</dbReference>
<proteinExistence type="predicted"/>
<dbReference type="InterPro" id="IPR025714">
    <property type="entry name" value="Methyltranfer_dom"/>
</dbReference>
<dbReference type="AlphaFoldDB" id="A0A9J6P1X8"/>
<reference evidence="7" key="2">
    <citation type="submission" date="2021-04" db="EMBL/GenBank/DDBJ databases">
        <authorList>
            <person name="Dong X."/>
        </authorList>
    </citation>
    <scope>NUCLEOTIDE SEQUENCE</scope>
    <source>
        <strain evidence="7">ZWT</strain>
    </source>
</reference>
<dbReference type="PANTHER" id="PTHR43182:SF1">
    <property type="entry name" value="COBALT-PRECORRIN-7 C(5)-METHYLTRANSFERASE"/>
    <property type="match status" value="1"/>
</dbReference>
<dbReference type="InterPro" id="IPR050714">
    <property type="entry name" value="Cobalamin_biosynth_MTase"/>
</dbReference>
<evidence type="ECO:0000256" key="4">
    <source>
        <dbReference type="ARBA" id="ARBA00022679"/>
    </source>
</evidence>
<evidence type="ECO:0000256" key="1">
    <source>
        <dbReference type="ARBA" id="ARBA00004953"/>
    </source>
</evidence>
<dbReference type="Pfam" id="PF13847">
    <property type="entry name" value="Methyltransf_31"/>
    <property type="match status" value="1"/>
</dbReference>
<dbReference type="InterPro" id="IPR029063">
    <property type="entry name" value="SAM-dependent_MTases_sf"/>
</dbReference>
<dbReference type="SUPFAM" id="SSF53335">
    <property type="entry name" value="S-adenosyl-L-methionine-dependent methyltransferases"/>
    <property type="match status" value="1"/>
</dbReference>
<keyword evidence="4" id="KW-0808">Transferase</keyword>
<comment type="pathway">
    <text evidence="1">Cofactor biosynthesis; adenosylcobalamin biosynthesis.</text>
</comment>
<evidence type="ECO:0000256" key="5">
    <source>
        <dbReference type="ARBA" id="ARBA00022691"/>
    </source>
</evidence>
<dbReference type="Proteomes" id="UP001056429">
    <property type="component" value="Unassembled WGS sequence"/>
</dbReference>
<protein>
    <submittedName>
        <fullName evidence="7">Precorrin-6Y C5,15-methyltransferase (Decarboxylating) subunit CbiT</fullName>
    </submittedName>
</protein>
<dbReference type="RefSeq" id="WP_250859580.1">
    <property type="nucleotide sequence ID" value="NZ_JAGSOJ010000002.1"/>
</dbReference>
<feature type="domain" description="Methyltransferase" evidence="6">
    <location>
        <begin position="32"/>
        <end position="163"/>
    </location>
</feature>
<comment type="caution">
    <text evidence="7">The sequence shown here is derived from an EMBL/GenBank/DDBJ whole genome shotgun (WGS) entry which is preliminary data.</text>
</comment>
<dbReference type="NCBIfam" id="TIGR02469">
    <property type="entry name" value="CbiT"/>
    <property type="match status" value="1"/>
</dbReference>
<dbReference type="PANTHER" id="PTHR43182">
    <property type="entry name" value="COBALT-PRECORRIN-6B C(15)-METHYLTRANSFERASE (DECARBOXYLATING)"/>
    <property type="match status" value="1"/>
</dbReference>
<dbReference type="GO" id="GO:0032259">
    <property type="term" value="P:methylation"/>
    <property type="evidence" value="ECO:0007669"/>
    <property type="project" value="UniProtKB-KW"/>
</dbReference>
<sequence length="186" mass="20503">MRIIKDDEFIRAKVPMTKEEVRTLSLVKMDIKEDSRILDVGAGTGSVSIGAAVNCPKGEVIAIEKEDKAVELIKLNIDKIGIDNMKVIHGLALEELKGLNGKFNSVFIGGSGGELDEIIEICYNLLYDEGNMVLNFITLTNAVKAMDKLEEMGMEYECVQVAVNRIKGKSKMILANNPIFIINGRK</sequence>
<reference evidence="7" key="1">
    <citation type="journal article" date="2021" name="mSystems">
        <title>Bacteria and Archaea Synergistically Convert Glycine Betaine to Biogenic Methane in the Formosa Cold Seep of the South China Sea.</title>
        <authorList>
            <person name="Li L."/>
            <person name="Zhang W."/>
            <person name="Zhang S."/>
            <person name="Song L."/>
            <person name="Sun Q."/>
            <person name="Zhang H."/>
            <person name="Xiang H."/>
            <person name="Dong X."/>
        </authorList>
    </citation>
    <scope>NUCLEOTIDE SEQUENCE</scope>
    <source>
        <strain evidence="7">ZWT</strain>
    </source>
</reference>
<dbReference type="CDD" id="cd02440">
    <property type="entry name" value="AdoMet_MTases"/>
    <property type="match status" value="1"/>
</dbReference>
<dbReference type="GO" id="GO:0008276">
    <property type="term" value="F:protein methyltransferase activity"/>
    <property type="evidence" value="ECO:0007669"/>
    <property type="project" value="InterPro"/>
</dbReference>
<keyword evidence="8" id="KW-1185">Reference proteome</keyword>
<keyword evidence="2" id="KW-0169">Cobalamin biosynthesis</keyword>
<keyword evidence="3" id="KW-0489">Methyltransferase</keyword>
<evidence type="ECO:0000256" key="3">
    <source>
        <dbReference type="ARBA" id="ARBA00022603"/>
    </source>
</evidence>
<accession>A0A9J6P1X8</accession>
<keyword evidence="5" id="KW-0949">S-adenosyl-L-methionine</keyword>
<organism evidence="7 8">
    <name type="scientific">Oceanirhabdus seepicola</name>
    <dbReference type="NCBI Taxonomy" id="2828781"/>
    <lineage>
        <taxon>Bacteria</taxon>
        <taxon>Bacillati</taxon>
        <taxon>Bacillota</taxon>
        <taxon>Clostridia</taxon>
        <taxon>Eubacteriales</taxon>
        <taxon>Clostridiaceae</taxon>
        <taxon>Oceanirhabdus</taxon>
    </lineage>
</organism>
<dbReference type="InterPro" id="IPR014008">
    <property type="entry name" value="Cbl_synth_MTase_CbiT"/>
</dbReference>
<evidence type="ECO:0000256" key="2">
    <source>
        <dbReference type="ARBA" id="ARBA00022573"/>
    </source>
</evidence>
<dbReference type="EMBL" id="JAGSOJ010000002">
    <property type="protein sequence ID" value="MCM1990539.1"/>
    <property type="molecule type" value="Genomic_DNA"/>
</dbReference>
<dbReference type="Gene3D" id="3.40.50.150">
    <property type="entry name" value="Vaccinia Virus protein VP39"/>
    <property type="match status" value="1"/>
</dbReference>